<comment type="similarity">
    <text evidence="1 2">Belongs to the cytochrome P450 family.</text>
</comment>
<keyword evidence="2" id="KW-0408">Iron</keyword>
<dbReference type="InterPro" id="IPR036396">
    <property type="entry name" value="Cyt_P450_sf"/>
</dbReference>
<organism evidence="3 4">
    <name type="scientific">Micromonospora maritima</name>
    <dbReference type="NCBI Taxonomy" id="986711"/>
    <lineage>
        <taxon>Bacteria</taxon>
        <taxon>Bacillati</taxon>
        <taxon>Actinomycetota</taxon>
        <taxon>Actinomycetes</taxon>
        <taxon>Micromonosporales</taxon>
        <taxon>Micromonosporaceae</taxon>
        <taxon>Micromonospora</taxon>
    </lineage>
</organism>
<dbReference type="InterPro" id="IPR001128">
    <property type="entry name" value="Cyt_P450"/>
</dbReference>
<dbReference type="Pfam" id="PF00067">
    <property type="entry name" value="p450"/>
    <property type="match status" value="1"/>
</dbReference>
<dbReference type="InterPro" id="IPR017972">
    <property type="entry name" value="Cyt_P450_CS"/>
</dbReference>
<reference evidence="3 4" key="1">
    <citation type="submission" date="2024-10" db="EMBL/GenBank/DDBJ databases">
        <title>The Natural Products Discovery Center: Release of the First 8490 Sequenced Strains for Exploring Actinobacteria Biosynthetic Diversity.</title>
        <authorList>
            <person name="Kalkreuter E."/>
            <person name="Kautsar S.A."/>
            <person name="Yang D."/>
            <person name="Bader C.D."/>
            <person name="Teijaro C.N."/>
            <person name="Fluegel L."/>
            <person name="Davis C.M."/>
            <person name="Simpson J.R."/>
            <person name="Lauterbach L."/>
            <person name="Steele A.D."/>
            <person name="Gui C."/>
            <person name="Meng S."/>
            <person name="Li G."/>
            <person name="Viehrig K."/>
            <person name="Ye F."/>
            <person name="Su P."/>
            <person name="Kiefer A.F."/>
            <person name="Nichols A."/>
            <person name="Cepeda A.J."/>
            <person name="Yan W."/>
            <person name="Fan B."/>
            <person name="Jiang Y."/>
            <person name="Adhikari A."/>
            <person name="Zheng C.-J."/>
            <person name="Schuster L."/>
            <person name="Cowan T.M."/>
            <person name="Smanski M.J."/>
            <person name="Chevrette M.G."/>
            <person name="De Carvalho L.P.S."/>
            <person name="Shen B."/>
        </authorList>
    </citation>
    <scope>NUCLEOTIDE SEQUENCE [LARGE SCALE GENOMIC DNA]</scope>
    <source>
        <strain evidence="3 4">NPDC049845</strain>
    </source>
</reference>
<dbReference type="PANTHER" id="PTHR46696:SF1">
    <property type="entry name" value="CYTOCHROME P450 YJIB-RELATED"/>
    <property type="match status" value="1"/>
</dbReference>
<evidence type="ECO:0000313" key="4">
    <source>
        <dbReference type="Proteomes" id="UP001612812"/>
    </source>
</evidence>
<dbReference type="PANTHER" id="PTHR46696">
    <property type="entry name" value="P450, PUTATIVE (EUROFUNG)-RELATED"/>
    <property type="match status" value="1"/>
</dbReference>
<dbReference type="Proteomes" id="UP001612812">
    <property type="component" value="Unassembled WGS sequence"/>
</dbReference>
<name>A0ABW7ZF82_9ACTN</name>
<keyword evidence="2" id="KW-0349">Heme</keyword>
<keyword evidence="2" id="KW-0479">Metal-binding</keyword>
<dbReference type="PRINTS" id="PR00359">
    <property type="entry name" value="BP450"/>
</dbReference>
<dbReference type="RefSeq" id="WP_396768505.1">
    <property type="nucleotide sequence ID" value="NZ_JBITLA010000002.1"/>
</dbReference>
<accession>A0ABW7ZF82</accession>
<keyword evidence="2" id="KW-0503">Monooxygenase</keyword>
<evidence type="ECO:0000313" key="3">
    <source>
        <dbReference type="EMBL" id="MFI7261506.1"/>
    </source>
</evidence>
<keyword evidence="2" id="KW-0560">Oxidoreductase</keyword>
<protein>
    <submittedName>
        <fullName evidence="3">Cytochrome P450</fullName>
    </submittedName>
</protein>
<dbReference type="PROSITE" id="PS00086">
    <property type="entry name" value="CYTOCHROME_P450"/>
    <property type="match status" value="1"/>
</dbReference>
<comment type="caution">
    <text evidence="3">The sequence shown here is derived from an EMBL/GenBank/DDBJ whole genome shotgun (WGS) entry which is preliminary data.</text>
</comment>
<gene>
    <name evidence="3" type="ORF">ACIBP4_04240</name>
</gene>
<evidence type="ECO:0000256" key="1">
    <source>
        <dbReference type="ARBA" id="ARBA00010617"/>
    </source>
</evidence>
<dbReference type="EMBL" id="JBITLE010000001">
    <property type="protein sequence ID" value="MFI7261506.1"/>
    <property type="molecule type" value="Genomic_DNA"/>
</dbReference>
<dbReference type="Gene3D" id="1.10.630.10">
    <property type="entry name" value="Cytochrome P450"/>
    <property type="match status" value="1"/>
</dbReference>
<keyword evidence="4" id="KW-1185">Reference proteome</keyword>
<dbReference type="SUPFAM" id="SSF48264">
    <property type="entry name" value="Cytochrome P450"/>
    <property type="match status" value="1"/>
</dbReference>
<sequence>MNEPVVPLDDDRDTGTVATTRVDLEDVDLFARGEHHAVLAWLRRHRPVYAHPARDGGSFWVLTRYEDVLSAYREHTVFSSECGAMLGGSFRSVRDSAAGRMLVASDLPRHRMLRQVFQPMFAPAMLDAVGRQITHLVDDAVRVMLEDGGTDFATTIATELPAGALMAMMNVGHAEAHEIVGLTRRMIGFRDPTYVDTTGDVRLRLASLQNDIFDFFADLVRSRRRNLGEDAVSMLIRARVNGRPLPESEILYNCMNLAVGGNETSSYSACSGLLALIENPTAYDALLARPSLLGGAVEEILRWSSVNAYVQRSALRDVEIGGQLIREGDAVTLWSVSANRDEAQFPQADRFIIDRSPNRHVSFGSGIHRCVGATVANVELTAAFSALVSRGVRLSLAGPVRRLRSNFILGTTSLPVRVVD</sequence>
<dbReference type="InterPro" id="IPR002397">
    <property type="entry name" value="Cyt_P450_B"/>
</dbReference>
<dbReference type="CDD" id="cd11033">
    <property type="entry name" value="CYP142-like"/>
    <property type="match status" value="1"/>
</dbReference>
<evidence type="ECO:0000256" key="2">
    <source>
        <dbReference type="RuleBase" id="RU000461"/>
    </source>
</evidence>
<proteinExistence type="inferred from homology"/>